<dbReference type="AlphaFoldDB" id="A0A3A8N8K1"/>
<keyword evidence="3" id="KW-1185">Reference proteome</keyword>
<dbReference type="GO" id="GO:0016747">
    <property type="term" value="F:acyltransferase activity, transferring groups other than amino-acyl groups"/>
    <property type="evidence" value="ECO:0007669"/>
    <property type="project" value="InterPro"/>
</dbReference>
<dbReference type="Proteomes" id="UP000273405">
    <property type="component" value="Unassembled WGS sequence"/>
</dbReference>
<dbReference type="SUPFAM" id="SSF55729">
    <property type="entry name" value="Acyl-CoA N-acyltransferases (Nat)"/>
    <property type="match status" value="1"/>
</dbReference>
<accession>A0A3A8N8K1</accession>
<dbReference type="InterPro" id="IPR016181">
    <property type="entry name" value="Acyl_CoA_acyltransferase"/>
</dbReference>
<dbReference type="InterPro" id="IPR000182">
    <property type="entry name" value="GNAT_dom"/>
</dbReference>
<feature type="non-terminal residue" evidence="2">
    <location>
        <position position="110"/>
    </location>
</feature>
<comment type="caution">
    <text evidence="2">The sequence shown here is derived from an EMBL/GenBank/DDBJ whole genome shotgun (WGS) entry which is preliminary data.</text>
</comment>
<name>A0A3A8N8K1_9BACT</name>
<feature type="domain" description="N-acetyltransferase" evidence="1">
    <location>
        <begin position="6"/>
        <end position="110"/>
    </location>
</feature>
<dbReference type="EMBL" id="RAWG01000240">
    <property type="protein sequence ID" value="RKH37465.1"/>
    <property type="molecule type" value="Genomic_DNA"/>
</dbReference>
<keyword evidence="2" id="KW-0808">Transferase</keyword>
<evidence type="ECO:0000313" key="2">
    <source>
        <dbReference type="EMBL" id="RKH37465.1"/>
    </source>
</evidence>
<evidence type="ECO:0000313" key="3">
    <source>
        <dbReference type="Proteomes" id="UP000273405"/>
    </source>
</evidence>
<evidence type="ECO:0000259" key="1">
    <source>
        <dbReference type="PROSITE" id="PS51186"/>
    </source>
</evidence>
<reference evidence="3" key="1">
    <citation type="submission" date="2018-09" db="EMBL/GenBank/DDBJ databases">
        <authorList>
            <person name="Livingstone P.G."/>
            <person name="Whitworth D.E."/>
        </authorList>
    </citation>
    <scope>NUCLEOTIDE SEQUENCE [LARGE SCALE GENOMIC DNA]</scope>
    <source>
        <strain evidence="3">CA040B</strain>
    </source>
</reference>
<dbReference type="Pfam" id="PF00583">
    <property type="entry name" value="Acetyltransf_1"/>
    <property type="match status" value="1"/>
</dbReference>
<protein>
    <submittedName>
        <fullName evidence="2">GNAT family N-acetyltransferase</fullName>
    </submittedName>
</protein>
<dbReference type="Gene3D" id="3.40.630.30">
    <property type="match status" value="1"/>
</dbReference>
<dbReference type="OrthoDB" id="5456308at2"/>
<sequence>MSAPSLHIRPVRPSDRAFLVATARRFVESGLPPWRDAGDVQRALEAQFERIAQDVPQGHALFVAESASGEPLGFIYLEVLMDFFTRLSHGHVSDVVVAEGAEGQGVGQAL</sequence>
<gene>
    <name evidence="2" type="ORF">D7X12_29420</name>
</gene>
<proteinExistence type="predicted"/>
<dbReference type="PROSITE" id="PS51186">
    <property type="entry name" value="GNAT"/>
    <property type="match status" value="1"/>
</dbReference>
<organism evidence="2 3">
    <name type="scientific">Corallococcus sicarius</name>
    <dbReference type="NCBI Taxonomy" id="2316726"/>
    <lineage>
        <taxon>Bacteria</taxon>
        <taxon>Pseudomonadati</taxon>
        <taxon>Myxococcota</taxon>
        <taxon>Myxococcia</taxon>
        <taxon>Myxococcales</taxon>
        <taxon>Cystobacterineae</taxon>
        <taxon>Myxococcaceae</taxon>
        <taxon>Corallococcus</taxon>
    </lineage>
</organism>
<dbReference type="RefSeq" id="WP_120628575.1">
    <property type="nucleotide sequence ID" value="NZ_RAWG01000240.1"/>
</dbReference>